<dbReference type="AlphaFoldDB" id="A0A378LF31"/>
<dbReference type="RefSeq" id="WP_115324547.1">
    <property type="nucleotide sequence ID" value="NZ_CAAAIO010000018.1"/>
</dbReference>
<feature type="coiled-coil region" evidence="1">
    <location>
        <begin position="18"/>
        <end position="48"/>
    </location>
</feature>
<gene>
    <name evidence="2" type="ORF">NCTC11991_01280</name>
</gene>
<name>A0A378LF31_9GAMM</name>
<dbReference type="Proteomes" id="UP000255110">
    <property type="component" value="Unassembled WGS sequence"/>
</dbReference>
<evidence type="ECO:0000256" key="1">
    <source>
        <dbReference type="SAM" id="Coils"/>
    </source>
</evidence>
<proteinExistence type="predicted"/>
<dbReference type="EMBL" id="UGOY01000001">
    <property type="protein sequence ID" value="STY22691.1"/>
    <property type="molecule type" value="Genomic_DNA"/>
</dbReference>
<evidence type="ECO:0000313" key="2">
    <source>
        <dbReference type="EMBL" id="STY22691.1"/>
    </source>
</evidence>
<keyword evidence="1" id="KW-0175">Coiled coil</keyword>
<sequence>MSTSKISVDVNAETNPEDKLFQEKLLKLQERIQKIQEKKEIIEQAESLPDVKRAAAFVKNYIEGNKEHNDQQPLDKIMIVFNNKDAREKFIKKHNLYKEEAGDTASDNLPYVKVPPSQFRAIYQNLQQEKIEEKLFQEKLLKLQERIQKIQEKKEIIEQAESLPDVKRAAAFVKNYIEGNKEHNDQQPLDKIMIVFSNKDAREKFIKKHNLYKEEAGDTASDDLPYVKVPPDQIKLIYQNLISEKEERIRQAKCIKNFPGVDSARPHVHNHNWKNEELNRKQPLEKIVICFSSTKHRDEFIKRTSLPKHYMEQHSRLLEVTPDDVKVIYEKWHEIRKQQLADQQKFKENLLEEKQKQTSSQNSHSSDKYIISASEEMKGTIHLSSEKLTSQQKFKEVLAAQKKNQGLISDPTKLLDEFMKEFKKSLEKSKILGITPPSQLMEKYNRAEKYNLTFTIDDVLAHIKSREGKSCRSKEVLGNIIGKEKLESLIKKPEGKLENSMKDESKRSICF</sequence>
<protein>
    <submittedName>
        <fullName evidence="2">E2 (Early) protein, C terminal</fullName>
    </submittedName>
</protein>
<evidence type="ECO:0000313" key="3">
    <source>
        <dbReference type="Proteomes" id="UP000255110"/>
    </source>
</evidence>
<organism evidence="2 3">
    <name type="scientific">Legionella steigerwaltii</name>
    <dbReference type="NCBI Taxonomy" id="460"/>
    <lineage>
        <taxon>Bacteria</taxon>
        <taxon>Pseudomonadati</taxon>
        <taxon>Pseudomonadota</taxon>
        <taxon>Gammaproteobacteria</taxon>
        <taxon>Legionellales</taxon>
        <taxon>Legionellaceae</taxon>
        <taxon>Legionella</taxon>
    </lineage>
</organism>
<feature type="coiled-coil region" evidence="1">
    <location>
        <begin position="126"/>
        <end position="163"/>
    </location>
</feature>
<accession>A0A378LF31</accession>
<dbReference type="OrthoDB" id="10020239at2"/>
<reference evidence="2 3" key="1">
    <citation type="submission" date="2018-06" db="EMBL/GenBank/DDBJ databases">
        <authorList>
            <consortium name="Pathogen Informatics"/>
            <person name="Doyle S."/>
        </authorList>
    </citation>
    <scope>NUCLEOTIDE SEQUENCE [LARGE SCALE GENOMIC DNA]</scope>
    <source>
        <strain evidence="2 3">NCTC11991</strain>
    </source>
</reference>